<keyword evidence="3 5" id="KW-1133">Transmembrane helix</keyword>
<evidence type="ECO:0000256" key="1">
    <source>
        <dbReference type="ARBA" id="ARBA00004141"/>
    </source>
</evidence>
<evidence type="ECO:0000256" key="5">
    <source>
        <dbReference type="SAM" id="Phobius"/>
    </source>
</evidence>
<dbReference type="SUPFAM" id="SSF158442">
    <property type="entry name" value="DsbB-like"/>
    <property type="match status" value="1"/>
</dbReference>
<accession>A0A2Z4JST2</accession>
<protein>
    <submittedName>
        <fullName evidence="6">Disulfide bond formation protein B</fullName>
    </submittedName>
</protein>
<evidence type="ECO:0000313" key="6">
    <source>
        <dbReference type="EMBL" id="AWW49928.1"/>
    </source>
</evidence>
<keyword evidence="4 5" id="KW-0472">Membrane</keyword>
<dbReference type="Pfam" id="PF02600">
    <property type="entry name" value="DsbB"/>
    <property type="match status" value="1"/>
</dbReference>
<dbReference type="Proteomes" id="UP000248592">
    <property type="component" value="Chromosome"/>
</dbReference>
<reference evidence="7" key="1">
    <citation type="submission" date="2018-06" db="EMBL/GenBank/DDBJ databases">
        <title>Description of a new Polynucleobacter species.</title>
        <authorList>
            <person name="Hahn M.W."/>
        </authorList>
    </citation>
    <scope>NUCLEOTIDE SEQUENCE [LARGE SCALE GENOMIC DNA]</scope>
    <source>
        <strain evidence="7">MG-25-Pas1-D2</strain>
    </source>
</reference>
<feature type="transmembrane region" description="Helical" evidence="5">
    <location>
        <begin position="70"/>
        <end position="89"/>
    </location>
</feature>
<sequence>MSKSNLPSLSLLGNQLSLLAIVGILSYAFVDQIYFGELPCPLCLMQRIGFVLMGFAIVLNLRFGAHSSHYGWAIFSGLVGMMISLRQIFLHIAPGDPGYGSPFLGLHFYTWAFVGSLGLIGGQAILLMLPNGEVRSRSWFSNFLVVIFILLVFANLISTLAECGLGPCADNPVNYDGWTLLRFRFGF</sequence>
<evidence type="ECO:0000256" key="2">
    <source>
        <dbReference type="ARBA" id="ARBA00022692"/>
    </source>
</evidence>
<dbReference type="AlphaFoldDB" id="A0A2Z4JST2"/>
<feature type="transmembrane region" description="Helical" evidence="5">
    <location>
        <begin position="44"/>
        <end position="63"/>
    </location>
</feature>
<dbReference type="EMBL" id="CP030085">
    <property type="protein sequence ID" value="AWW49928.1"/>
    <property type="molecule type" value="Genomic_DNA"/>
</dbReference>
<name>A0A2Z4JST2_9BURK</name>
<evidence type="ECO:0000256" key="4">
    <source>
        <dbReference type="ARBA" id="ARBA00023136"/>
    </source>
</evidence>
<feature type="transmembrane region" description="Helical" evidence="5">
    <location>
        <begin position="141"/>
        <end position="161"/>
    </location>
</feature>
<evidence type="ECO:0000256" key="3">
    <source>
        <dbReference type="ARBA" id="ARBA00022989"/>
    </source>
</evidence>
<feature type="transmembrane region" description="Helical" evidence="5">
    <location>
        <begin position="109"/>
        <end position="129"/>
    </location>
</feature>
<dbReference type="InterPro" id="IPR003752">
    <property type="entry name" value="DiS_bond_form_DsbB/BdbC"/>
</dbReference>
<dbReference type="GO" id="GO:0006457">
    <property type="term" value="P:protein folding"/>
    <property type="evidence" value="ECO:0007669"/>
    <property type="project" value="InterPro"/>
</dbReference>
<dbReference type="GO" id="GO:0015035">
    <property type="term" value="F:protein-disulfide reductase activity"/>
    <property type="evidence" value="ECO:0007669"/>
    <property type="project" value="InterPro"/>
</dbReference>
<evidence type="ECO:0000313" key="7">
    <source>
        <dbReference type="Proteomes" id="UP000248592"/>
    </source>
</evidence>
<dbReference type="GO" id="GO:0016020">
    <property type="term" value="C:membrane"/>
    <property type="evidence" value="ECO:0007669"/>
    <property type="project" value="UniProtKB-SubCell"/>
</dbReference>
<keyword evidence="2 5" id="KW-0812">Transmembrane</keyword>
<dbReference type="InterPro" id="IPR023380">
    <property type="entry name" value="DsbB-like_sf"/>
</dbReference>
<dbReference type="Gene3D" id="1.20.1550.10">
    <property type="entry name" value="DsbB-like"/>
    <property type="match status" value="1"/>
</dbReference>
<organism evidence="6 7">
    <name type="scientific">Polynucleobacter paneuropaeus</name>
    <dbReference type="NCBI Taxonomy" id="2527775"/>
    <lineage>
        <taxon>Bacteria</taxon>
        <taxon>Pseudomonadati</taxon>
        <taxon>Pseudomonadota</taxon>
        <taxon>Betaproteobacteria</taxon>
        <taxon>Burkholderiales</taxon>
        <taxon>Burkholderiaceae</taxon>
        <taxon>Polynucleobacter</taxon>
    </lineage>
</organism>
<dbReference type="RefSeq" id="WP_112294744.1">
    <property type="nucleotide sequence ID" value="NZ_CBCSBS010000001.1"/>
</dbReference>
<proteinExistence type="predicted"/>
<gene>
    <name evidence="6" type="ORF">Pas1_05785</name>
</gene>
<comment type="subcellular location">
    <subcellularLocation>
        <location evidence="1">Membrane</location>
        <topology evidence="1">Multi-pass membrane protein</topology>
    </subcellularLocation>
</comment>
<feature type="transmembrane region" description="Helical" evidence="5">
    <location>
        <begin position="12"/>
        <end position="29"/>
    </location>
</feature>